<reference evidence="4" key="1">
    <citation type="submission" date="2016-10" db="EMBL/GenBank/DDBJ databases">
        <authorList>
            <person name="Varghese N."/>
            <person name="Submissions S."/>
        </authorList>
    </citation>
    <scope>NUCLEOTIDE SEQUENCE [LARGE SCALE GENOMIC DNA]</scope>
    <source>
        <strain evidence="4">DSM 45004</strain>
    </source>
</reference>
<sequence>MQVSPDDEIYQVDEVFLGPDRFRFPWRWTYRQYGVALVTFLATQAVERQLGIAFGLWPAAFALLITIAVTRWVHDGINPDRGLKTMTQEAWLEITGPRTQNTPVRTVLTVAGSARKQRARQLAENYGTDEDNERAKRDTDIPSWWSQFRPTRSRNCSEDGSPSSEHSDNHDPRTRSTGESEDRERVETMG</sequence>
<protein>
    <submittedName>
        <fullName evidence="3">Uncharacterized protein</fullName>
    </submittedName>
</protein>
<keyword evidence="4" id="KW-1185">Reference proteome</keyword>
<proteinExistence type="predicted"/>
<evidence type="ECO:0000313" key="4">
    <source>
        <dbReference type="Proteomes" id="UP000198716"/>
    </source>
</evidence>
<feature type="compositionally biased region" description="Polar residues" evidence="1">
    <location>
        <begin position="144"/>
        <end position="164"/>
    </location>
</feature>
<evidence type="ECO:0000256" key="2">
    <source>
        <dbReference type="SAM" id="Phobius"/>
    </source>
</evidence>
<dbReference type="EMBL" id="FOMZ01000035">
    <property type="protein sequence ID" value="SFE70572.1"/>
    <property type="molecule type" value="Genomic_DNA"/>
</dbReference>
<accession>A0A1I2CQX5</accession>
<dbReference type="RefSeq" id="WP_092930292.1">
    <property type="nucleotide sequence ID" value="NZ_FOMZ01000035.1"/>
</dbReference>
<keyword evidence="2" id="KW-1133">Transmembrane helix</keyword>
<feature type="compositionally biased region" description="Basic and acidic residues" evidence="1">
    <location>
        <begin position="165"/>
        <end position="190"/>
    </location>
</feature>
<evidence type="ECO:0000256" key="1">
    <source>
        <dbReference type="SAM" id="MobiDB-lite"/>
    </source>
</evidence>
<feature type="non-terminal residue" evidence="3">
    <location>
        <position position="190"/>
    </location>
</feature>
<name>A0A1I2CQX5_9ACTN</name>
<keyword evidence="2" id="KW-0472">Membrane</keyword>
<dbReference type="AlphaFoldDB" id="A0A1I2CQX5"/>
<organism evidence="3 4">
    <name type="scientific">Actinopolyspora alba</name>
    <dbReference type="NCBI Taxonomy" id="673379"/>
    <lineage>
        <taxon>Bacteria</taxon>
        <taxon>Bacillati</taxon>
        <taxon>Actinomycetota</taxon>
        <taxon>Actinomycetes</taxon>
        <taxon>Actinopolysporales</taxon>
        <taxon>Actinopolysporaceae</taxon>
        <taxon>Actinopolyspora</taxon>
        <taxon>Actinopolyspora alba group</taxon>
    </lineage>
</organism>
<feature type="transmembrane region" description="Helical" evidence="2">
    <location>
        <begin position="52"/>
        <end position="73"/>
    </location>
</feature>
<dbReference type="Proteomes" id="UP000198716">
    <property type="component" value="Unassembled WGS sequence"/>
</dbReference>
<gene>
    <name evidence="3" type="ORF">SAMN04487819_1353</name>
</gene>
<feature type="region of interest" description="Disordered" evidence="1">
    <location>
        <begin position="123"/>
        <end position="190"/>
    </location>
</feature>
<evidence type="ECO:0000313" key="3">
    <source>
        <dbReference type="EMBL" id="SFE70572.1"/>
    </source>
</evidence>
<keyword evidence="2" id="KW-0812">Transmembrane</keyword>